<feature type="compositionally biased region" description="Basic and acidic residues" evidence="1">
    <location>
        <begin position="35"/>
        <end position="54"/>
    </location>
</feature>
<dbReference type="EMBL" id="GL883021">
    <property type="protein sequence ID" value="EGG17162.1"/>
    <property type="molecule type" value="Genomic_DNA"/>
</dbReference>
<feature type="region of interest" description="Disordered" evidence="1">
    <location>
        <begin position="96"/>
        <end position="117"/>
    </location>
</feature>
<dbReference type="AlphaFoldDB" id="F4Q5A3"/>
<evidence type="ECO:0000256" key="1">
    <source>
        <dbReference type="SAM" id="MobiDB-lite"/>
    </source>
</evidence>
<evidence type="ECO:0000313" key="2">
    <source>
        <dbReference type="EMBL" id="EGG17162.1"/>
    </source>
</evidence>
<evidence type="ECO:0000313" key="3">
    <source>
        <dbReference type="Proteomes" id="UP000007797"/>
    </source>
</evidence>
<proteinExistence type="predicted"/>
<accession>F4Q5A3</accession>
<dbReference type="OrthoDB" id="15362at2759"/>
<name>F4Q5A3_CACFS</name>
<reference evidence="3" key="1">
    <citation type="journal article" date="2011" name="Genome Res.">
        <title>Phylogeny-wide analysis of social amoeba genomes highlights ancient origins for complex intercellular communication.</title>
        <authorList>
            <person name="Heidel A.J."/>
            <person name="Lawal H.M."/>
            <person name="Felder M."/>
            <person name="Schilde C."/>
            <person name="Helps N.R."/>
            <person name="Tunggal B."/>
            <person name="Rivero F."/>
            <person name="John U."/>
            <person name="Schleicher M."/>
            <person name="Eichinger L."/>
            <person name="Platzer M."/>
            <person name="Noegel A.A."/>
            <person name="Schaap P."/>
            <person name="Gloeckner G."/>
        </authorList>
    </citation>
    <scope>NUCLEOTIDE SEQUENCE [LARGE SCALE GENOMIC DNA]</scope>
    <source>
        <strain evidence="3">SH3</strain>
    </source>
</reference>
<gene>
    <name evidence="2" type="ORF">DFA_08146</name>
</gene>
<dbReference type="KEGG" id="dfa:DFA_08146"/>
<protein>
    <submittedName>
        <fullName evidence="2">Uncharacterized protein</fullName>
    </submittedName>
</protein>
<organism evidence="2 3">
    <name type="scientific">Cavenderia fasciculata</name>
    <name type="common">Slime mold</name>
    <name type="synonym">Dictyostelium fasciculatum</name>
    <dbReference type="NCBI Taxonomy" id="261658"/>
    <lineage>
        <taxon>Eukaryota</taxon>
        <taxon>Amoebozoa</taxon>
        <taxon>Evosea</taxon>
        <taxon>Eumycetozoa</taxon>
        <taxon>Dictyostelia</taxon>
        <taxon>Acytosteliales</taxon>
        <taxon>Cavenderiaceae</taxon>
        <taxon>Cavenderia</taxon>
    </lineage>
</organism>
<dbReference type="OMA" id="SFERNKY"/>
<dbReference type="GeneID" id="14869273"/>
<dbReference type="RefSeq" id="XP_004355646.1">
    <property type="nucleotide sequence ID" value="XM_004355593.1"/>
</dbReference>
<keyword evidence="3" id="KW-1185">Reference proteome</keyword>
<sequence>MSKNTNYGWNQWTGDWKVWWGDVLGSDALKQSGYEQKKRGLTEGGNRRMEKSGSVEDVTQAGLGGSKGMLATFSASTPIVLKNPIIPDAKHPAWERNKYDDEILRKSQEEKIGSGSN</sequence>
<dbReference type="Proteomes" id="UP000007797">
    <property type="component" value="Unassembled WGS sequence"/>
</dbReference>
<feature type="region of interest" description="Disordered" evidence="1">
    <location>
        <begin position="32"/>
        <end position="61"/>
    </location>
</feature>